<comment type="caution">
    <text evidence="2">The sequence shown here is derived from an EMBL/GenBank/DDBJ whole genome shotgun (WGS) entry which is preliminary data.</text>
</comment>
<name>A0A1F8B8R9_9BACT</name>
<dbReference type="AlphaFoldDB" id="A0A1F8B8R9"/>
<evidence type="ECO:0000313" key="3">
    <source>
        <dbReference type="Proteomes" id="UP000176404"/>
    </source>
</evidence>
<dbReference type="Proteomes" id="UP000176404">
    <property type="component" value="Unassembled WGS sequence"/>
</dbReference>
<dbReference type="SUPFAM" id="SSF54523">
    <property type="entry name" value="Pili subunits"/>
    <property type="match status" value="1"/>
</dbReference>
<dbReference type="STRING" id="1802517.A2892_00230"/>
<proteinExistence type="predicted"/>
<feature type="transmembrane region" description="Helical" evidence="1">
    <location>
        <begin position="20"/>
        <end position="38"/>
    </location>
</feature>
<dbReference type="EMBL" id="MGHD01000004">
    <property type="protein sequence ID" value="OGM60446.1"/>
    <property type="molecule type" value="Genomic_DNA"/>
</dbReference>
<sequence length="181" mass="19840">MQKKIIRKISKSNGFTLIELLIVVVTMTLLFGVGFANYRDFQKREYLKTADRLIKADLRLAQEMAISGRKPQEFPGNACETQILQGYRFELDTDNYPGGRDSYQIDAFCGPTLGTATRVFLKAVNLPEGIDMSSIGGSVFTFKVLARGVDIPGAQIGITLNFPGSGVPGITVTVRRSGEIL</sequence>
<evidence type="ECO:0008006" key="4">
    <source>
        <dbReference type="Google" id="ProtNLM"/>
    </source>
</evidence>
<dbReference type="Pfam" id="PF07963">
    <property type="entry name" value="N_methyl"/>
    <property type="match status" value="1"/>
</dbReference>
<dbReference type="InterPro" id="IPR012902">
    <property type="entry name" value="N_methyl_site"/>
</dbReference>
<dbReference type="Gene3D" id="3.30.700.10">
    <property type="entry name" value="Glycoprotein, Type 4 Pilin"/>
    <property type="match status" value="1"/>
</dbReference>
<protein>
    <recommendedName>
        <fullName evidence="4">General secretion pathway GspH domain-containing protein</fullName>
    </recommendedName>
</protein>
<reference evidence="2 3" key="1">
    <citation type="journal article" date="2016" name="Nat. Commun.">
        <title>Thousands of microbial genomes shed light on interconnected biogeochemical processes in an aquifer system.</title>
        <authorList>
            <person name="Anantharaman K."/>
            <person name="Brown C.T."/>
            <person name="Hug L.A."/>
            <person name="Sharon I."/>
            <person name="Castelle C.J."/>
            <person name="Probst A.J."/>
            <person name="Thomas B.C."/>
            <person name="Singh A."/>
            <person name="Wilkins M.J."/>
            <person name="Karaoz U."/>
            <person name="Brodie E.L."/>
            <person name="Williams K.H."/>
            <person name="Hubbard S.S."/>
            <person name="Banfield J.F."/>
        </authorList>
    </citation>
    <scope>NUCLEOTIDE SEQUENCE [LARGE SCALE GENOMIC DNA]</scope>
</reference>
<dbReference type="NCBIfam" id="TIGR02532">
    <property type="entry name" value="IV_pilin_GFxxxE"/>
    <property type="match status" value="1"/>
</dbReference>
<evidence type="ECO:0000256" key="1">
    <source>
        <dbReference type="SAM" id="Phobius"/>
    </source>
</evidence>
<keyword evidence="1" id="KW-0472">Membrane</keyword>
<keyword evidence="1" id="KW-0812">Transmembrane</keyword>
<keyword evidence="1" id="KW-1133">Transmembrane helix</keyword>
<accession>A0A1F8B8R9</accession>
<organism evidence="2 3">
    <name type="scientific">Candidatus Woesebacteria bacterium RIFCSPLOWO2_01_FULL_39_10b</name>
    <dbReference type="NCBI Taxonomy" id="1802517"/>
    <lineage>
        <taxon>Bacteria</taxon>
        <taxon>Candidatus Woeseibacteriota</taxon>
    </lineage>
</organism>
<evidence type="ECO:0000313" key="2">
    <source>
        <dbReference type="EMBL" id="OGM60446.1"/>
    </source>
</evidence>
<dbReference type="InterPro" id="IPR045584">
    <property type="entry name" value="Pilin-like"/>
</dbReference>
<gene>
    <name evidence="2" type="ORF">A2892_00230</name>
</gene>